<dbReference type="PANTHER" id="PTHR42721:SF42">
    <property type="entry name" value="FIBRONECTIN TYPE III-LIKE DOMAIN-CONTAINING PROTEIN"/>
    <property type="match status" value="1"/>
</dbReference>
<gene>
    <name evidence="6" type="ORF">DPMN_042668</name>
</gene>
<dbReference type="InterPro" id="IPR026891">
    <property type="entry name" value="Fn3-like"/>
</dbReference>
<evidence type="ECO:0000256" key="2">
    <source>
        <dbReference type="ARBA" id="ARBA00022801"/>
    </source>
</evidence>
<evidence type="ECO:0000313" key="6">
    <source>
        <dbReference type="EMBL" id="KAH3736107.1"/>
    </source>
</evidence>
<dbReference type="GO" id="GO:0045493">
    <property type="term" value="P:xylan catabolic process"/>
    <property type="evidence" value="ECO:0007669"/>
    <property type="project" value="InterPro"/>
</dbReference>
<feature type="chain" id="PRO_5039060115" description="Fibronectin type III-like domain-containing protein" evidence="4">
    <location>
        <begin position="18"/>
        <end position="703"/>
    </location>
</feature>
<dbReference type="SMART" id="SM01217">
    <property type="entry name" value="Fn3_like"/>
    <property type="match status" value="1"/>
</dbReference>
<dbReference type="GO" id="GO:0009044">
    <property type="term" value="F:xylan 1,4-beta-xylosidase activity"/>
    <property type="evidence" value="ECO:0007669"/>
    <property type="project" value="InterPro"/>
</dbReference>
<dbReference type="Pfam" id="PF14310">
    <property type="entry name" value="Fn3-like"/>
    <property type="match status" value="1"/>
</dbReference>
<dbReference type="PANTHER" id="PTHR42721">
    <property type="entry name" value="SUGAR HYDROLASE-RELATED"/>
    <property type="match status" value="1"/>
</dbReference>
<dbReference type="EMBL" id="JAIWYP010000011">
    <property type="protein sequence ID" value="KAH3736107.1"/>
    <property type="molecule type" value="Genomic_DNA"/>
</dbReference>
<keyword evidence="3" id="KW-0326">Glycosidase</keyword>
<proteinExistence type="predicted"/>
<dbReference type="PRINTS" id="PR00133">
    <property type="entry name" value="GLHYDRLASE3"/>
</dbReference>
<dbReference type="GO" id="GO:0046556">
    <property type="term" value="F:alpha-L-arabinofuranosidase activity"/>
    <property type="evidence" value="ECO:0007669"/>
    <property type="project" value="TreeGrafter"/>
</dbReference>
<dbReference type="Gene3D" id="3.20.20.300">
    <property type="entry name" value="Glycoside hydrolase, family 3, N-terminal domain"/>
    <property type="match status" value="1"/>
</dbReference>
<dbReference type="SUPFAM" id="SSF51445">
    <property type="entry name" value="(Trans)glycosidases"/>
    <property type="match status" value="1"/>
</dbReference>
<evidence type="ECO:0000256" key="1">
    <source>
        <dbReference type="ARBA" id="ARBA00022729"/>
    </source>
</evidence>
<dbReference type="SUPFAM" id="SSF52279">
    <property type="entry name" value="Beta-D-glucan exohydrolase, C-terminal domain"/>
    <property type="match status" value="1"/>
</dbReference>
<protein>
    <recommendedName>
        <fullName evidence="5">Fibronectin type III-like domain-containing protein</fullName>
    </recommendedName>
</protein>
<feature type="signal peptide" evidence="4">
    <location>
        <begin position="1"/>
        <end position="17"/>
    </location>
</feature>
<dbReference type="InterPro" id="IPR013783">
    <property type="entry name" value="Ig-like_fold"/>
</dbReference>
<keyword evidence="7" id="KW-1185">Reference proteome</keyword>
<evidence type="ECO:0000256" key="3">
    <source>
        <dbReference type="ARBA" id="ARBA00023295"/>
    </source>
</evidence>
<dbReference type="InterPro" id="IPR036881">
    <property type="entry name" value="Glyco_hydro_3_C_sf"/>
</dbReference>
<dbReference type="InterPro" id="IPR017853">
    <property type="entry name" value="GH"/>
</dbReference>
<evidence type="ECO:0000313" key="7">
    <source>
        <dbReference type="Proteomes" id="UP000828390"/>
    </source>
</evidence>
<dbReference type="InterPro" id="IPR001764">
    <property type="entry name" value="Glyco_hydro_3_N"/>
</dbReference>
<reference evidence="6" key="1">
    <citation type="journal article" date="2019" name="bioRxiv">
        <title>The Genome of the Zebra Mussel, Dreissena polymorpha: A Resource for Invasive Species Research.</title>
        <authorList>
            <person name="McCartney M.A."/>
            <person name="Auch B."/>
            <person name="Kono T."/>
            <person name="Mallez S."/>
            <person name="Zhang Y."/>
            <person name="Obille A."/>
            <person name="Becker A."/>
            <person name="Abrahante J.E."/>
            <person name="Garbe J."/>
            <person name="Badalamenti J.P."/>
            <person name="Herman A."/>
            <person name="Mangelson H."/>
            <person name="Liachko I."/>
            <person name="Sullivan S."/>
            <person name="Sone E.D."/>
            <person name="Koren S."/>
            <person name="Silverstein K.A.T."/>
            <person name="Beckman K.B."/>
            <person name="Gohl D.M."/>
        </authorList>
    </citation>
    <scope>NUCLEOTIDE SEQUENCE</scope>
    <source>
        <strain evidence="6">Duluth1</strain>
        <tissue evidence="6">Whole animal</tissue>
    </source>
</reference>
<evidence type="ECO:0000259" key="5">
    <source>
        <dbReference type="SMART" id="SM01217"/>
    </source>
</evidence>
<dbReference type="Proteomes" id="UP000828390">
    <property type="component" value="Unassembled WGS sequence"/>
</dbReference>
<reference evidence="6" key="2">
    <citation type="submission" date="2020-11" db="EMBL/GenBank/DDBJ databases">
        <authorList>
            <person name="McCartney M.A."/>
            <person name="Auch B."/>
            <person name="Kono T."/>
            <person name="Mallez S."/>
            <person name="Becker A."/>
            <person name="Gohl D.M."/>
            <person name="Silverstein K.A.T."/>
            <person name="Koren S."/>
            <person name="Bechman K.B."/>
            <person name="Herman A."/>
            <person name="Abrahante J.E."/>
            <person name="Garbe J."/>
        </authorList>
    </citation>
    <scope>NUCLEOTIDE SEQUENCE</scope>
    <source>
        <strain evidence="6">Duluth1</strain>
        <tissue evidence="6">Whole animal</tissue>
    </source>
</reference>
<feature type="domain" description="Fibronectin type III-like" evidence="5">
    <location>
        <begin position="645"/>
        <end position="702"/>
    </location>
</feature>
<dbReference type="Pfam" id="PF00933">
    <property type="entry name" value="Glyco_hydro_3"/>
    <property type="match status" value="1"/>
</dbReference>
<keyword evidence="2" id="KW-0378">Hydrolase</keyword>
<keyword evidence="1 4" id="KW-0732">Signal</keyword>
<name>A0A9D4D0X4_DREPO</name>
<dbReference type="Gene3D" id="2.60.40.10">
    <property type="entry name" value="Immunoglobulins"/>
    <property type="match status" value="1"/>
</dbReference>
<accession>A0A9D4D0X4</accession>
<dbReference type="InterPro" id="IPR002772">
    <property type="entry name" value="Glyco_hydro_3_C"/>
</dbReference>
<dbReference type="InterPro" id="IPR044993">
    <property type="entry name" value="BXL"/>
</dbReference>
<dbReference type="GO" id="GO:0031222">
    <property type="term" value="P:arabinan catabolic process"/>
    <property type="evidence" value="ECO:0007669"/>
    <property type="project" value="TreeGrafter"/>
</dbReference>
<dbReference type="Pfam" id="PF01915">
    <property type="entry name" value="Glyco_hydro_3_C"/>
    <property type="match status" value="1"/>
</dbReference>
<feature type="non-terminal residue" evidence="6">
    <location>
        <position position="703"/>
    </location>
</feature>
<dbReference type="InterPro" id="IPR036962">
    <property type="entry name" value="Glyco_hydro_3_N_sf"/>
</dbReference>
<organism evidence="6 7">
    <name type="scientific">Dreissena polymorpha</name>
    <name type="common">Zebra mussel</name>
    <name type="synonym">Mytilus polymorpha</name>
    <dbReference type="NCBI Taxonomy" id="45954"/>
    <lineage>
        <taxon>Eukaryota</taxon>
        <taxon>Metazoa</taxon>
        <taxon>Spiralia</taxon>
        <taxon>Lophotrochozoa</taxon>
        <taxon>Mollusca</taxon>
        <taxon>Bivalvia</taxon>
        <taxon>Autobranchia</taxon>
        <taxon>Heteroconchia</taxon>
        <taxon>Euheterodonta</taxon>
        <taxon>Imparidentia</taxon>
        <taxon>Neoheterodontei</taxon>
        <taxon>Myida</taxon>
        <taxon>Dreissenoidea</taxon>
        <taxon>Dreissenidae</taxon>
        <taxon>Dreissena</taxon>
    </lineage>
</organism>
<dbReference type="AlphaFoldDB" id="A0A9D4D0X4"/>
<dbReference type="Gene3D" id="3.40.50.1700">
    <property type="entry name" value="Glycoside hydrolase family 3 C-terminal domain"/>
    <property type="match status" value="1"/>
</dbReference>
<evidence type="ECO:0000256" key="4">
    <source>
        <dbReference type="SAM" id="SignalP"/>
    </source>
</evidence>
<comment type="caution">
    <text evidence="6">The sequence shown here is derived from an EMBL/GenBank/DDBJ whole genome shotgun (WGS) entry which is preliminary data.</text>
</comment>
<sequence>MKLLLIYVAILFQKLNAQYPFRNVSLSFSERVEDLVSRLTLEEIASQMSRGGGGGDGGPELPIERLGIGKYRWDTECIHGDMVDNATAFPQSIGLAALFSPSLLKQVASAVSNEVRAFNNDYVRRGLYETHTGLNCFSPVINIMRHPLWGRNQETYGEDPYLSGTLARAFVEGLKGDNLRYYRANAVCKHFAAYNGPEDLPESRLSFNAQVPIRDLFTTFFPQFKECVKSGALGVMCSYNSVNGIPACANKMLLTDVLRNQWNFTGFVISDSGKSCALEFMILNHKFTLSLEDAAVYSVLAGVNLELHAGQYARGVFDWLTNAVKDGKISEALLRERVKPLFYTRMKLGEFDPPSMNPYLQLNMSIIQSPAHRDLATLAAMESFVLLKNNGLLPLRQQFDTVAIVGPFVDNAEQQLGNYGPGINPAFTSTVKSGLAGLGRRVITESGCTNTLCLHYNSTKVKEAVRDADLVVVCLGTGPAIETENFDRSNMLLPGYQTQLLQDARNYALGKVLVLIFSGGPLDIRFAHSDPAVSAILTCFFPAQATGVALYNVLTNKMPESNPAGRLPFTWYASDDQVPAMVDYSMKNKTYRYFDGDPLFPFGYGLSYTQFQYASLQLTPSLIKAGENITATFKLTNTGTLAGAEVYQVYISWLNATVVTPMYQLVNFNRTMLQPGETQTLSAQITSEQMAVYIDGKGFIIEP</sequence>